<feature type="binding site" evidence="9">
    <location>
        <begin position="130"/>
        <end position="136"/>
    </location>
    <ligand>
        <name>ATP</name>
        <dbReference type="ChEBI" id="CHEBI:30616"/>
    </ligand>
</feature>
<protein>
    <recommendedName>
        <fullName evidence="9 10">UDP-N-acetylmuramoylalanine--D-glutamate ligase</fullName>
        <ecNumber evidence="9 10">6.3.2.9</ecNumber>
    </recommendedName>
    <alternativeName>
        <fullName evidence="9">D-glutamic acid-adding enzyme</fullName>
    </alternativeName>
    <alternativeName>
        <fullName evidence="9">UDP-N-acetylmuramoyl-L-alanyl-D-glutamate synthetase</fullName>
    </alternativeName>
</protein>
<reference evidence="14" key="1">
    <citation type="journal article" date="2019" name="Int. J. Syst. Evol. Microbiol.">
        <title>The Global Catalogue of Microorganisms (GCM) 10K type strain sequencing project: providing services to taxonomists for standard genome sequencing and annotation.</title>
        <authorList>
            <consortium name="The Broad Institute Genomics Platform"/>
            <consortium name="The Broad Institute Genome Sequencing Center for Infectious Disease"/>
            <person name="Wu L."/>
            <person name="Ma J."/>
        </authorList>
    </citation>
    <scope>NUCLEOTIDE SEQUENCE [LARGE SCALE GENOMIC DNA]</scope>
    <source>
        <strain evidence="14">JCM 32206</strain>
    </source>
</reference>
<comment type="pathway">
    <text evidence="2 9 10">Cell wall biogenesis; peptidoglycan biosynthesis.</text>
</comment>
<sequence>MTPLDSTLPETLARLRGARVLVTGAGISGRALVAPLRDLGADVTLTDGNADSLAAAATAHGVPTCSPDEAAAGIAGYVQVITSPGWRPDSPVLSAAAGAGIPIWGDVEFAWAVDRAELYGPARRWLVVTGTNGKTTTTSMLESILRAAGLSAVACGNIGLPVTDALRSGEPRYEALAVELSSFQLHWAPSVHPAAGAVLNIAEDHLDWHGGMQGYVDAKAQALTGEVAVLGLDDPVAAGLRERSGAPRTVGFRLGAPAPGELGIDGEDLVDRAFAAAETLAAVADVTPPGPAGLMDALAAAALARAVDVPATAVRDGLRNYRVGPHRAAFVAEIGEVTYIDDSKATNPHAARTSLLAHPRVVWIAGGLLKGARVDDLVAEVADRLVAAVLFGRDAGQIADALARHAPRVPVHRVEPGHDDLVTSTDTPDAVMARAVRVAAAAAEPGDAVLLAPAAASLDMFTDYGHRGRSFSEAVHALADHGDA</sequence>
<feature type="domain" description="Mur ligase central" evidence="12">
    <location>
        <begin position="128"/>
        <end position="246"/>
    </location>
</feature>
<dbReference type="Gene3D" id="3.90.190.20">
    <property type="entry name" value="Mur ligase, C-terminal domain"/>
    <property type="match status" value="1"/>
</dbReference>
<evidence type="ECO:0000256" key="8">
    <source>
        <dbReference type="ARBA" id="ARBA00023306"/>
    </source>
</evidence>
<proteinExistence type="inferred from homology"/>
<keyword evidence="14" id="KW-1185">Reference proteome</keyword>
<name>A0ABP8P5C4_9NOCA</name>
<dbReference type="PANTHER" id="PTHR43692:SF1">
    <property type="entry name" value="UDP-N-ACETYLMURAMOYLALANINE--D-GLUTAMATE LIGASE"/>
    <property type="match status" value="1"/>
</dbReference>
<evidence type="ECO:0000313" key="13">
    <source>
        <dbReference type="EMBL" id="GAA4480361.1"/>
    </source>
</evidence>
<evidence type="ECO:0000256" key="9">
    <source>
        <dbReference type="HAMAP-Rule" id="MF_00639"/>
    </source>
</evidence>
<evidence type="ECO:0000256" key="2">
    <source>
        <dbReference type="ARBA" id="ARBA00004752"/>
    </source>
</evidence>
<evidence type="ECO:0000256" key="4">
    <source>
        <dbReference type="ARBA" id="ARBA00022598"/>
    </source>
</evidence>
<dbReference type="Gene3D" id="3.40.1190.10">
    <property type="entry name" value="Mur-like, catalytic domain"/>
    <property type="match status" value="1"/>
</dbReference>
<keyword evidence="3 9" id="KW-0963">Cytoplasm</keyword>
<evidence type="ECO:0000256" key="3">
    <source>
        <dbReference type="ARBA" id="ARBA00022490"/>
    </source>
</evidence>
<dbReference type="EMBL" id="BAABFB010000044">
    <property type="protein sequence ID" value="GAA4480361.1"/>
    <property type="molecule type" value="Genomic_DNA"/>
</dbReference>
<dbReference type="Gene3D" id="3.40.50.720">
    <property type="entry name" value="NAD(P)-binding Rossmann-like Domain"/>
    <property type="match status" value="1"/>
</dbReference>
<dbReference type="HAMAP" id="MF_00639">
    <property type="entry name" value="MurD"/>
    <property type="match status" value="1"/>
</dbReference>
<dbReference type="NCBIfam" id="TIGR01087">
    <property type="entry name" value="murD"/>
    <property type="match status" value="1"/>
</dbReference>
<evidence type="ECO:0000259" key="11">
    <source>
        <dbReference type="Pfam" id="PF02875"/>
    </source>
</evidence>
<dbReference type="GO" id="GO:0016874">
    <property type="term" value="F:ligase activity"/>
    <property type="evidence" value="ECO:0007669"/>
    <property type="project" value="UniProtKB-KW"/>
</dbReference>
<comment type="function">
    <text evidence="9 10">Cell wall formation. Catalyzes the addition of glutamate to the nucleotide precursor UDP-N-acetylmuramoyl-L-alanine (UMA).</text>
</comment>
<organism evidence="13 14">
    <name type="scientific">Rhodococcus olei</name>
    <dbReference type="NCBI Taxonomy" id="2161675"/>
    <lineage>
        <taxon>Bacteria</taxon>
        <taxon>Bacillati</taxon>
        <taxon>Actinomycetota</taxon>
        <taxon>Actinomycetes</taxon>
        <taxon>Mycobacteriales</taxon>
        <taxon>Nocardiaceae</taxon>
        <taxon>Rhodococcus</taxon>
    </lineage>
</organism>
<dbReference type="InterPro" id="IPR013221">
    <property type="entry name" value="Mur_ligase_cen"/>
</dbReference>
<comment type="similarity">
    <text evidence="9">Belongs to the MurCDEF family.</text>
</comment>
<evidence type="ECO:0000256" key="7">
    <source>
        <dbReference type="ARBA" id="ARBA00022840"/>
    </source>
</evidence>
<accession>A0ABP8P5C4</accession>
<dbReference type="InterPro" id="IPR004101">
    <property type="entry name" value="Mur_ligase_C"/>
</dbReference>
<evidence type="ECO:0000256" key="10">
    <source>
        <dbReference type="RuleBase" id="RU003664"/>
    </source>
</evidence>
<keyword evidence="9 10" id="KW-0133">Cell shape</keyword>
<dbReference type="RefSeq" id="WP_345345605.1">
    <property type="nucleotide sequence ID" value="NZ_BAABFB010000044.1"/>
</dbReference>
<evidence type="ECO:0000256" key="6">
    <source>
        <dbReference type="ARBA" id="ARBA00022741"/>
    </source>
</evidence>
<dbReference type="InterPro" id="IPR036565">
    <property type="entry name" value="Mur-like_cat_sf"/>
</dbReference>
<keyword evidence="4 9" id="KW-0436">Ligase</keyword>
<evidence type="ECO:0000256" key="5">
    <source>
        <dbReference type="ARBA" id="ARBA00022618"/>
    </source>
</evidence>
<keyword evidence="7 9" id="KW-0067">ATP-binding</keyword>
<keyword evidence="9 10" id="KW-0961">Cell wall biogenesis/degradation</keyword>
<comment type="caution">
    <text evidence="13">The sequence shown here is derived from an EMBL/GenBank/DDBJ whole genome shotgun (WGS) entry which is preliminary data.</text>
</comment>
<gene>
    <name evidence="9 13" type="primary">murD</name>
    <name evidence="13" type="ORF">GCM10023094_26750</name>
</gene>
<feature type="domain" description="Mur ligase C-terminal" evidence="11">
    <location>
        <begin position="326"/>
        <end position="454"/>
    </location>
</feature>
<dbReference type="SUPFAM" id="SSF51984">
    <property type="entry name" value="MurCD N-terminal domain"/>
    <property type="match status" value="1"/>
</dbReference>
<keyword evidence="9 10" id="KW-0573">Peptidoglycan synthesis</keyword>
<evidence type="ECO:0000259" key="12">
    <source>
        <dbReference type="Pfam" id="PF08245"/>
    </source>
</evidence>
<comment type="subcellular location">
    <subcellularLocation>
        <location evidence="1 9 10">Cytoplasm</location>
    </subcellularLocation>
</comment>
<dbReference type="InterPro" id="IPR005762">
    <property type="entry name" value="MurD"/>
</dbReference>
<dbReference type="InterPro" id="IPR018109">
    <property type="entry name" value="Folylpolyglutamate_synth_CS"/>
</dbReference>
<dbReference type="Proteomes" id="UP001501183">
    <property type="component" value="Unassembled WGS sequence"/>
</dbReference>
<dbReference type="InterPro" id="IPR036615">
    <property type="entry name" value="Mur_ligase_C_dom_sf"/>
</dbReference>
<comment type="catalytic activity">
    <reaction evidence="9 10">
        <text>UDP-N-acetyl-alpha-D-muramoyl-L-alanine + D-glutamate + ATP = UDP-N-acetyl-alpha-D-muramoyl-L-alanyl-D-glutamate + ADP + phosphate + H(+)</text>
        <dbReference type="Rhea" id="RHEA:16429"/>
        <dbReference type="ChEBI" id="CHEBI:15378"/>
        <dbReference type="ChEBI" id="CHEBI:29986"/>
        <dbReference type="ChEBI" id="CHEBI:30616"/>
        <dbReference type="ChEBI" id="CHEBI:43474"/>
        <dbReference type="ChEBI" id="CHEBI:83898"/>
        <dbReference type="ChEBI" id="CHEBI:83900"/>
        <dbReference type="ChEBI" id="CHEBI:456216"/>
        <dbReference type="EC" id="6.3.2.9"/>
    </reaction>
</comment>
<keyword evidence="6 9" id="KW-0547">Nucleotide-binding</keyword>
<dbReference type="PROSITE" id="PS01011">
    <property type="entry name" value="FOLYLPOLYGLU_SYNT_1"/>
    <property type="match status" value="1"/>
</dbReference>
<dbReference type="PANTHER" id="PTHR43692">
    <property type="entry name" value="UDP-N-ACETYLMURAMOYLALANINE--D-GLUTAMATE LIGASE"/>
    <property type="match status" value="1"/>
</dbReference>
<dbReference type="Pfam" id="PF02875">
    <property type="entry name" value="Mur_ligase_C"/>
    <property type="match status" value="1"/>
</dbReference>
<dbReference type="Pfam" id="PF08245">
    <property type="entry name" value="Mur_ligase_M"/>
    <property type="match status" value="1"/>
</dbReference>
<dbReference type="EC" id="6.3.2.9" evidence="9 10"/>
<keyword evidence="8 9" id="KW-0131">Cell cycle</keyword>
<evidence type="ECO:0000256" key="1">
    <source>
        <dbReference type="ARBA" id="ARBA00004496"/>
    </source>
</evidence>
<evidence type="ECO:0000313" key="14">
    <source>
        <dbReference type="Proteomes" id="UP001501183"/>
    </source>
</evidence>
<keyword evidence="5 9" id="KW-0132">Cell division</keyword>
<dbReference type="SUPFAM" id="SSF53623">
    <property type="entry name" value="MurD-like peptide ligases, catalytic domain"/>
    <property type="match status" value="1"/>
</dbReference>
<dbReference type="SUPFAM" id="SSF53244">
    <property type="entry name" value="MurD-like peptide ligases, peptide-binding domain"/>
    <property type="match status" value="1"/>
</dbReference>